<reference evidence="1 2" key="1">
    <citation type="submission" date="2013-12" db="EMBL/GenBank/DDBJ databases">
        <title>A Varibaculum cambriense genome reconstructed from a premature infant gut community with otherwise low bacterial novelty that shifts toward anaerobic metabolism during the third week of life.</title>
        <authorList>
            <person name="Brown C.T."/>
            <person name="Sharon I."/>
            <person name="Thomas B.C."/>
            <person name="Castelle C.J."/>
            <person name="Morowitz M.J."/>
            <person name="Banfield J.F."/>
        </authorList>
    </citation>
    <scope>NUCLEOTIDE SEQUENCE [LARGE SCALE GENOMIC DNA]</scope>
    <source>
        <strain evidence="2">DORA_11</strain>
    </source>
</reference>
<dbReference type="SUPFAM" id="SSF55326">
    <property type="entry name" value="PurM N-terminal domain-like"/>
    <property type="match status" value="1"/>
</dbReference>
<protein>
    <submittedName>
        <fullName evidence="1">Phosphoribosylformylglycinamidine synthase</fullName>
    </submittedName>
</protein>
<feature type="non-terminal residue" evidence="1">
    <location>
        <position position="164"/>
    </location>
</feature>
<dbReference type="InterPro" id="IPR036921">
    <property type="entry name" value="PurM-like_N_sf"/>
</dbReference>
<name>W1V0N2_9FIRM</name>
<organism evidence="1 2">
    <name type="scientific">Veillonella dispar DORA_11</name>
    <dbReference type="NCBI Taxonomy" id="1403949"/>
    <lineage>
        <taxon>Bacteria</taxon>
        <taxon>Bacillati</taxon>
        <taxon>Bacillota</taxon>
        <taxon>Negativicutes</taxon>
        <taxon>Veillonellales</taxon>
        <taxon>Veillonellaceae</taxon>
        <taxon>Veillonella</taxon>
    </lineage>
</organism>
<dbReference type="EMBL" id="AZMJ01000461">
    <property type="protein sequence ID" value="ETI99556.1"/>
    <property type="molecule type" value="Genomic_DNA"/>
</dbReference>
<dbReference type="Proteomes" id="UP000018855">
    <property type="component" value="Unassembled WGS sequence"/>
</dbReference>
<sequence>TNGASQQQEAIVKAPTDRSYFLRGSASADNFKEKWIAAVSDLNAASQQGLAERFDSTVGANTVLMPFGGKFQKTPTQGMVAKLPVLNGETTTASIMTHGFVPELSAWSPYHGAQYAVLLSVAKLVALGGRREDAYLTLQEYFESIPIRGVIVCTRYIEEYEAVI</sequence>
<evidence type="ECO:0000313" key="1">
    <source>
        <dbReference type="EMBL" id="ETI99556.1"/>
    </source>
</evidence>
<gene>
    <name evidence="1" type="ORF">Q619_VDC00461G0001</name>
</gene>
<comment type="caution">
    <text evidence="1">The sequence shown here is derived from an EMBL/GenBank/DDBJ whole genome shotgun (WGS) entry which is preliminary data.</text>
</comment>
<dbReference type="Gene3D" id="3.30.1330.10">
    <property type="entry name" value="PurM-like, N-terminal domain"/>
    <property type="match status" value="1"/>
</dbReference>
<feature type="non-terminal residue" evidence="1">
    <location>
        <position position="1"/>
    </location>
</feature>
<dbReference type="AlphaFoldDB" id="W1V0N2"/>
<evidence type="ECO:0000313" key="2">
    <source>
        <dbReference type="Proteomes" id="UP000018855"/>
    </source>
</evidence>
<proteinExistence type="predicted"/>
<accession>W1V0N2</accession>